<dbReference type="GO" id="GO:0006412">
    <property type="term" value="P:translation"/>
    <property type="evidence" value="ECO:0007669"/>
    <property type="project" value="UniProtKB-UniRule"/>
</dbReference>
<sequence length="155" mass="17630">MRKKRNYQREFKPDVEYGSVAVSRFVNYLMSDGKKSVAERVMYDAMKLAGEKAKAESLIVFEKALENAAPTVEVSSKRVGGANYQIPREVRPERKFMLATRWIIAAARSKRGKSMAERLAEELLAAYKNEGSAIKKKQDVHRMAEANRAFAHFAR</sequence>
<feature type="domain" description="Small ribosomal subunit protein uS7" evidence="7">
    <location>
        <begin position="1"/>
        <end position="148"/>
    </location>
</feature>
<reference evidence="8 9" key="1">
    <citation type="submission" date="2017-09" db="EMBL/GenBank/DDBJ databases">
        <title>Depth-based differentiation of microbial function through sediment-hosted aquifers and enrichment of novel symbionts in the deep terrestrial subsurface.</title>
        <authorList>
            <person name="Probst A.J."/>
            <person name="Ladd B."/>
            <person name="Jarett J.K."/>
            <person name="Geller-Mcgrath D.E."/>
            <person name="Sieber C.M."/>
            <person name="Emerson J.B."/>
            <person name="Anantharaman K."/>
            <person name="Thomas B.C."/>
            <person name="Malmstrom R."/>
            <person name="Stieglmeier M."/>
            <person name="Klingl A."/>
            <person name="Woyke T."/>
            <person name="Ryan C.M."/>
            <person name="Banfield J.F."/>
        </authorList>
    </citation>
    <scope>NUCLEOTIDE SEQUENCE [LARGE SCALE GENOMIC DNA]</scope>
    <source>
        <strain evidence="8">CG23_combo_of_CG06-09_8_20_14_all_42_19</strain>
    </source>
</reference>
<evidence type="ECO:0000256" key="6">
    <source>
        <dbReference type="HAMAP-Rule" id="MF_00480"/>
    </source>
</evidence>
<dbReference type="Pfam" id="PF00177">
    <property type="entry name" value="Ribosomal_S7"/>
    <property type="match status" value="1"/>
</dbReference>
<dbReference type="GO" id="GO:0003735">
    <property type="term" value="F:structural constituent of ribosome"/>
    <property type="evidence" value="ECO:0007669"/>
    <property type="project" value="InterPro"/>
</dbReference>
<evidence type="ECO:0000313" key="8">
    <source>
        <dbReference type="EMBL" id="PIP46453.1"/>
    </source>
</evidence>
<evidence type="ECO:0000259" key="7">
    <source>
        <dbReference type="Pfam" id="PF00177"/>
    </source>
</evidence>
<dbReference type="HAMAP" id="MF_00480_B">
    <property type="entry name" value="Ribosomal_uS7_B"/>
    <property type="match status" value="1"/>
</dbReference>
<dbReference type="InterPro" id="IPR023798">
    <property type="entry name" value="Ribosomal_uS7_dom"/>
</dbReference>
<dbReference type="GO" id="GO:0015935">
    <property type="term" value="C:small ribosomal subunit"/>
    <property type="evidence" value="ECO:0007669"/>
    <property type="project" value="InterPro"/>
</dbReference>
<dbReference type="PIRSF" id="PIRSF002122">
    <property type="entry name" value="RPS7p_RPS7a_RPS5e_RPS7o"/>
    <property type="match status" value="1"/>
</dbReference>
<keyword evidence="5 6" id="KW-0687">Ribonucleoprotein</keyword>
<dbReference type="Proteomes" id="UP000230007">
    <property type="component" value="Unassembled WGS sequence"/>
</dbReference>
<dbReference type="GO" id="GO:0019843">
    <property type="term" value="F:rRNA binding"/>
    <property type="evidence" value="ECO:0007669"/>
    <property type="project" value="UniProtKB-UniRule"/>
</dbReference>
<dbReference type="InterPro" id="IPR005717">
    <property type="entry name" value="Ribosomal_uS7_bac/org-type"/>
</dbReference>
<dbReference type="CDD" id="cd14869">
    <property type="entry name" value="uS7_Bacteria"/>
    <property type="match status" value="1"/>
</dbReference>
<keyword evidence="6" id="KW-0820">tRNA-binding</keyword>
<dbReference type="EMBL" id="PCSK01000012">
    <property type="protein sequence ID" value="PIP46453.1"/>
    <property type="molecule type" value="Genomic_DNA"/>
</dbReference>
<dbReference type="FunFam" id="1.10.455.10:FF:000001">
    <property type="entry name" value="30S ribosomal protein S7"/>
    <property type="match status" value="1"/>
</dbReference>
<comment type="caution">
    <text evidence="8">The sequence shown here is derived from an EMBL/GenBank/DDBJ whole genome shotgun (WGS) entry which is preliminary data.</text>
</comment>
<dbReference type="NCBIfam" id="TIGR01029">
    <property type="entry name" value="rpsG_bact"/>
    <property type="match status" value="1"/>
</dbReference>
<keyword evidence="4 6" id="KW-0689">Ribosomal protein</keyword>
<evidence type="ECO:0000256" key="2">
    <source>
        <dbReference type="ARBA" id="ARBA00022730"/>
    </source>
</evidence>
<name>A0A2H0AM48_9BACT</name>
<dbReference type="AlphaFoldDB" id="A0A2H0AM48"/>
<accession>A0A2H0AM48</accession>
<dbReference type="GO" id="GO:0000049">
    <property type="term" value="F:tRNA binding"/>
    <property type="evidence" value="ECO:0007669"/>
    <property type="project" value="UniProtKB-UniRule"/>
</dbReference>
<dbReference type="SUPFAM" id="SSF47973">
    <property type="entry name" value="Ribosomal protein S7"/>
    <property type="match status" value="1"/>
</dbReference>
<evidence type="ECO:0000256" key="5">
    <source>
        <dbReference type="ARBA" id="ARBA00023274"/>
    </source>
</evidence>
<keyword evidence="3 6" id="KW-0694">RNA-binding</keyword>
<organism evidence="8 9">
    <name type="scientific">Candidatus Colwellbacteria bacterium CG23_combo_of_CG06-09_8_20_14_all_42_19</name>
    <dbReference type="NCBI Taxonomy" id="1974541"/>
    <lineage>
        <taxon>Bacteria</taxon>
        <taxon>Candidatus Colwelliibacteriota</taxon>
    </lineage>
</organism>
<dbReference type="InterPro" id="IPR036823">
    <property type="entry name" value="Ribosomal_uS7_dom_sf"/>
</dbReference>
<comment type="function">
    <text evidence="6">One of the primary rRNA binding proteins, it binds directly to 16S rRNA where it nucleates assembly of the head domain of the 30S subunit. Is located at the subunit interface close to the decoding center, probably blocks exit of the E-site tRNA.</text>
</comment>
<comment type="similarity">
    <text evidence="1 6">Belongs to the universal ribosomal protein uS7 family.</text>
</comment>
<dbReference type="Gene3D" id="1.10.455.10">
    <property type="entry name" value="Ribosomal protein S7 domain"/>
    <property type="match status" value="1"/>
</dbReference>
<evidence type="ECO:0000313" key="9">
    <source>
        <dbReference type="Proteomes" id="UP000230007"/>
    </source>
</evidence>
<keyword evidence="2 6" id="KW-0699">rRNA-binding</keyword>
<protein>
    <recommendedName>
        <fullName evidence="6">Small ribosomal subunit protein uS7</fullName>
    </recommendedName>
</protein>
<proteinExistence type="inferred from homology"/>
<dbReference type="InterPro" id="IPR000235">
    <property type="entry name" value="Ribosomal_uS7"/>
</dbReference>
<gene>
    <name evidence="6" type="primary">rpsG</name>
    <name evidence="8" type="ORF">COX15_00665</name>
</gene>
<evidence type="ECO:0000256" key="4">
    <source>
        <dbReference type="ARBA" id="ARBA00022980"/>
    </source>
</evidence>
<dbReference type="PANTHER" id="PTHR11205">
    <property type="entry name" value="RIBOSOMAL PROTEIN S7"/>
    <property type="match status" value="1"/>
</dbReference>
<evidence type="ECO:0000256" key="3">
    <source>
        <dbReference type="ARBA" id="ARBA00022884"/>
    </source>
</evidence>
<evidence type="ECO:0000256" key="1">
    <source>
        <dbReference type="ARBA" id="ARBA00007151"/>
    </source>
</evidence>
<comment type="subunit">
    <text evidence="6">Part of the 30S ribosomal subunit. Contacts proteins S9 and S11.</text>
</comment>